<dbReference type="EMBL" id="HBIH01018358">
    <property type="protein sequence ID" value="CAE0326718.1"/>
    <property type="molecule type" value="Transcribed_RNA"/>
</dbReference>
<evidence type="ECO:0000256" key="1">
    <source>
        <dbReference type="SAM" id="SignalP"/>
    </source>
</evidence>
<protein>
    <submittedName>
        <fullName evidence="2">Uncharacterized protein</fullName>
    </submittedName>
</protein>
<feature type="signal peptide" evidence="1">
    <location>
        <begin position="1"/>
        <end position="15"/>
    </location>
</feature>
<name>A0A7S3MXI1_9SPIT</name>
<dbReference type="AlphaFoldDB" id="A0A7S3MXI1"/>
<organism evidence="2">
    <name type="scientific">Strombidium inclinatum</name>
    <dbReference type="NCBI Taxonomy" id="197538"/>
    <lineage>
        <taxon>Eukaryota</taxon>
        <taxon>Sar</taxon>
        <taxon>Alveolata</taxon>
        <taxon>Ciliophora</taxon>
        <taxon>Intramacronucleata</taxon>
        <taxon>Spirotrichea</taxon>
        <taxon>Oligotrichia</taxon>
        <taxon>Strombidiidae</taxon>
        <taxon>Strombidium</taxon>
    </lineage>
</organism>
<accession>A0A7S3MXI1</accession>
<proteinExistence type="predicted"/>
<gene>
    <name evidence="2" type="ORF">SINC0208_LOCUS7345</name>
</gene>
<evidence type="ECO:0000313" key="2">
    <source>
        <dbReference type="EMBL" id="CAE0326718.1"/>
    </source>
</evidence>
<keyword evidence="1" id="KW-0732">Signal</keyword>
<reference evidence="2" key="1">
    <citation type="submission" date="2021-01" db="EMBL/GenBank/DDBJ databases">
        <authorList>
            <person name="Corre E."/>
            <person name="Pelletier E."/>
            <person name="Niang G."/>
            <person name="Scheremetjew M."/>
            <person name="Finn R."/>
            <person name="Kale V."/>
            <person name="Holt S."/>
            <person name="Cochrane G."/>
            <person name="Meng A."/>
            <person name="Brown T."/>
            <person name="Cohen L."/>
        </authorList>
    </citation>
    <scope>NUCLEOTIDE SEQUENCE</scope>
    <source>
        <strain evidence="2">S3</strain>
    </source>
</reference>
<feature type="chain" id="PRO_5030700132" evidence="1">
    <location>
        <begin position="16"/>
        <end position="176"/>
    </location>
</feature>
<sequence length="176" mass="19327">MKFSIVVALLGFTSALRLNTLDDSDPEGRNVDQTTWKDMHVSGYNGADEDEIMDNIFGKFSDEGRTPSGHKTGQKLLVKDQAKLAAGTLLEALHKVEPADVPAFLDANFESTWNHFDQNHEGWIRYEETHTFQRHLMGKLNQFAGSPGSLGDLASGGHHYPLPYPAGSENVTVGSV</sequence>